<dbReference type="PANTHER" id="PTHR46112">
    <property type="entry name" value="AMINOPEPTIDASE"/>
    <property type="match status" value="1"/>
</dbReference>
<dbReference type="InterPro" id="IPR050659">
    <property type="entry name" value="Peptidase_M24B"/>
</dbReference>
<dbReference type="InterPro" id="IPR036005">
    <property type="entry name" value="Creatinase/aminopeptidase-like"/>
</dbReference>
<gene>
    <name evidence="2" type="ORF">KO481_42575</name>
</gene>
<dbReference type="CDD" id="cd01066">
    <property type="entry name" value="APP_MetAP"/>
    <property type="match status" value="1"/>
</dbReference>
<dbReference type="InterPro" id="IPR029149">
    <property type="entry name" value="Creatin/AminoP/Spt16_N"/>
</dbReference>
<reference evidence="2 3" key="1">
    <citation type="submission" date="2021-06" db="EMBL/GenBank/DDBJ databases">
        <title>Actinomycetes sequencing.</title>
        <authorList>
            <person name="Shan Q."/>
        </authorList>
    </citation>
    <scope>NUCLEOTIDE SEQUENCE [LARGE SCALE GENOMIC DNA]</scope>
    <source>
        <strain evidence="2 3">NEAU-G5</strain>
    </source>
</reference>
<keyword evidence="3" id="KW-1185">Reference proteome</keyword>
<dbReference type="Proteomes" id="UP000733379">
    <property type="component" value="Unassembled WGS sequence"/>
</dbReference>
<evidence type="ECO:0000313" key="3">
    <source>
        <dbReference type="Proteomes" id="UP000733379"/>
    </source>
</evidence>
<dbReference type="Pfam" id="PF00557">
    <property type="entry name" value="Peptidase_M24"/>
    <property type="match status" value="1"/>
</dbReference>
<proteinExistence type="predicted"/>
<name>A0ABS6BFG2_9NOCA</name>
<dbReference type="RefSeq" id="WP_215924449.1">
    <property type="nucleotide sequence ID" value="NZ_JAHKNI010000037.1"/>
</dbReference>
<dbReference type="Gene3D" id="3.40.350.10">
    <property type="entry name" value="Creatinase/prolidase N-terminal domain"/>
    <property type="match status" value="1"/>
</dbReference>
<dbReference type="EMBL" id="JAHKNI010000037">
    <property type="protein sequence ID" value="MBU3068185.1"/>
    <property type="molecule type" value="Genomic_DNA"/>
</dbReference>
<dbReference type="SUPFAM" id="SSF55920">
    <property type="entry name" value="Creatinase/aminopeptidase"/>
    <property type="match status" value="1"/>
</dbReference>
<evidence type="ECO:0000313" key="2">
    <source>
        <dbReference type="EMBL" id="MBU3068185.1"/>
    </source>
</evidence>
<feature type="non-terminal residue" evidence="2">
    <location>
        <position position="412"/>
    </location>
</feature>
<protein>
    <submittedName>
        <fullName evidence="2">M24 family metallopeptidase</fullName>
    </submittedName>
</protein>
<sequence length="412" mass="44522">MHPNYSLSERDRRWALARELMDEQGVDALVIYGEHENGGPASFVPDVYFTNERPGAIVVFPRDADPISLVWSPMHIADHIEARRRGEACWTEPRNMRVAKHAQGVVDVLKEHGLERSAVGVIGLEPYPPFHFNPIMPYGLWTAVLQQLPQVKFKPVWFPFLLRTLAQSAEELAVLRHSAEIGEAMAAAMVKATAPGVTEADVYAAGMAESFRLGTVAPGMLIQSGPGFACWGPPVWSYRPQAPRVIEDGDVILAEVFCQFGMRETQHQVAIAVGEVHPDIETAAQVARASYDAGLAMLRPGNTFGQVVDAMKAPLDAAGGWNIHPLVHGMNPYGTVCGFGQGMRKLPEAAEYGLLAEVPTIGTDLPLAEGMTFAFEPNCVIGGRLANIGGTVVVGANGAVELNSLTTNLLRV</sequence>
<dbReference type="PANTHER" id="PTHR46112:SF2">
    <property type="entry name" value="XAA-PRO AMINOPEPTIDASE P-RELATED"/>
    <property type="match status" value="1"/>
</dbReference>
<feature type="domain" description="Peptidase M24" evidence="1">
    <location>
        <begin position="175"/>
        <end position="394"/>
    </location>
</feature>
<accession>A0ABS6BFG2</accession>
<dbReference type="SUPFAM" id="SSF53092">
    <property type="entry name" value="Creatinase/prolidase N-terminal domain"/>
    <property type="match status" value="1"/>
</dbReference>
<organism evidence="2 3">
    <name type="scientific">Nocardia albiluteola</name>
    <dbReference type="NCBI Taxonomy" id="2842303"/>
    <lineage>
        <taxon>Bacteria</taxon>
        <taxon>Bacillati</taxon>
        <taxon>Actinomycetota</taxon>
        <taxon>Actinomycetes</taxon>
        <taxon>Mycobacteriales</taxon>
        <taxon>Nocardiaceae</taxon>
        <taxon>Nocardia</taxon>
    </lineage>
</organism>
<dbReference type="InterPro" id="IPR000994">
    <property type="entry name" value="Pept_M24"/>
</dbReference>
<comment type="caution">
    <text evidence="2">The sequence shown here is derived from an EMBL/GenBank/DDBJ whole genome shotgun (WGS) entry which is preliminary data.</text>
</comment>
<evidence type="ECO:0000259" key="1">
    <source>
        <dbReference type="Pfam" id="PF00557"/>
    </source>
</evidence>
<dbReference type="Gene3D" id="3.90.230.10">
    <property type="entry name" value="Creatinase/methionine aminopeptidase superfamily"/>
    <property type="match status" value="1"/>
</dbReference>